<dbReference type="InterPro" id="IPR036005">
    <property type="entry name" value="Creatinase/aminopeptidase-like"/>
</dbReference>
<protein>
    <recommendedName>
        <fullName evidence="5">Xaa-Pro aminopeptidase</fullName>
        <ecNumber evidence="5">3.4.11.9</ecNumber>
    </recommendedName>
    <alternativeName>
        <fullName evidence="12">Aminoacylproline aminopeptidase</fullName>
    </alternativeName>
    <alternativeName>
        <fullName evidence="13">Prolidase</fullName>
    </alternativeName>
</protein>
<dbReference type="AlphaFoldDB" id="A0A8E5MJW2"/>
<dbReference type="SUPFAM" id="SSF55920">
    <property type="entry name" value="Creatinase/aminopeptidase"/>
    <property type="match status" value="1"/>
</dbReference>
<dbReference type="InterPro" id="IPR052433">
    <property type="entry name" value="X-Pro_dipept-like"/>
</dbReference>
<dbReference type="InterPro" id="IPR029149">
    <property type="entry name" value="Creatin/AminoP/Spt16_N"/>
</dbReference>
<dbReference type="EC" id="3.4.11.9" evidence="5"/>
<feature type="region of interest" description="Disordered" evidence="15">
    <location>
        <begin position="33"/>
        <end position="71"/>
    </location>
</feature>
<dbReference type="InterPro" id="IPR007865">
    <property type="entry name" value="Aminopep_P_N"/>
</dbReference>
<dbReference type="Gene3D" id="3.40.350.10">
    <property type="entry name" value="Creatinase/prolidase N-terminal domain"/>
    <property type="match status" value="1"/>
</dbReference>
<organism evidence="17 18">
    <name type="scientific">Ustilaginoidea virens</name>
    <name type="common">Rice false smut fungus</name>
    <name type="synonym">Villosiclava virens</name>
    <dbReference type="NCBI Taxonomy" id="1159556"/>
    <lineage>
        <taxon>Eukaryota</taxon>
        <taxon>Fungi</taxon>
        <taxon>Dikarya</taxon>
        <taxon>Ascomycota</taxon>
        <taxon>Pezizomycotina</taxon>
        <taxon>Sordariomycetes</taxon>
        <taxon>Hypocreomycetidae</taxon>
        <taxon>Hypocreales</taxon>
        <taxon>Clavicipitaceae</taxon>
        <taxon>Ustilaginoidea</taxon>
    </lineage>
</organism>
<dbReference type="GO" id="GO:0006508">
    <property type="term" value="P:proteolysis"/>
    <property type="evidence" value="ECO:0007669"/>
    <property type="project" value="UniProtKB-KW"/>
</dbReference>
<proteinExistence type="inferred from homology"/>
<evidence type="ECO:0000256" key="15">
    <source>
        <dbReference type="SAM" id="MobiDB-lite"/>
    </source>
</evidence>
<dbReference type="InterPro" id="IPR001131">
    <property type="entry name" value="Peptidase_M24B_aminopep-P_CS"/>
</dbReference>
<dbReference type="GO" id="GO:0030145">
    <property type="term" value="F:manganese ion binding"/>
    <property type="evidence" value="ECO:0007669"/>
    <property type="project" value="InterPro"/>
</dbReference>
<accession>A0A8E5MJW2</accession>
<evidence type="ECO:0000256" key="3">
    <source>
        <dbReference type="ARBA" id="ARBA00002443"/>
    </source>
</evidence>
<evidence type="ECO:0000256" key="12">
    <source>
        <dbReference type="ARBA" id="ARBA00030849"/>
    </source>
</evidence>
<evidence type="ECO:0000256" key="6">
    <source>
        <dbReference type="ARBA" id="ARBA00022438"/>
    </source>
</evidence>
<keyword evidence="11" id="KW-0464">Manganese</keyword>
<dbReference type="GO" id="GO:0070006">
    <property type="term" value="F:metalloaminopeptidase activity"/>
    <property type="evidence" value="ECO:0007669"/>
    <property type="project" value="InterPro"/>
</dbReference>
<reference evidence="17" key="1">
    <citation type="submission" date="2020-03" db="EMBL/GenBank/DDBJ databases">
        <title>A mixture of massive structural variations and highly conserved coding sequences in Ustilaginoidea virens genome.</title>
        <authorList>
            <person name="Zhang K."/>
            <person name="Zhao Z."/>
            <person name="Zhang Z."/>
            <person name="Li Y."/>
            <person name="Hsiang T."/>
            <person name="Sun W."/>
        </authorList>
    </citation>
    <scope>NUCLEOTIDE SEQUENCE</scope>
    <source>
        <strain evidence="17">UV-8b</strain>
    </source>
</reference>
<keyword evidence="18" id="KW-1185">Reference proteome</keyword>
<comment type="function">
    <text evidence="3">Catalyzes the removal of a penultimate prolyl residue from the N-termini of peptides.</text>
</comment>
<sequence>MNPAPAVSLSPALPHSHTRRLSRSLVYIPPHHLSEQEGLTSSESATDTSWESATEESASNRPTTLDESRLLPVLRGTHYPPPRYMHTQVPARMDHDLTLDDEFDALRINVRDVTKYPAKQHARKVVKQLGVRDGLIYLPGQPERLLEDSDQPQLFRQRRYFFYLSGANFEDCVVTYEIAPDKLTLWIPYVEPRQILWFGSKPSACECLRRYDVDQVRYTTQLSKFLKAYAASPKSSPTVYILHPDQAPDLGNGGDMTKSHMLHLDHALLKPAMDRSRLIKTDHEVALIRRANDISSAAHRRVAENMLRLSNERQIEAIIQAVCIANGARSQAYPIIAGSGRNASTLHYTANNAPLEGKQSVVIDAGCEWECYASDITRTLPLSGSFTPRAGAIHAIVQRMQDECIREVRPGKLWREIHLLAASIGLDGLLNLGILKGHRDEIARAGTVAAFFPHGLGHHVGLDVHDVSSTLPLAVAQAGLQLDYGKRTMVTPAMYVEMMQEQSQGVLLGPQERKRQHLETNMVVTVEPGIYFCREYLEGYFRMDPTHCRFIDWDILEGYYEVGGVRIEDCILVTEDGHENLTAAPKGDELLDVINKGRR</sequence>
<keyword evidence="8 14" id="KW-0479">Metal-binding</keyword>
<comment type="cofactor">
    <cofactor evidence="2">
        <name>Mn(2+)</name>
        <dbReference type="ChEBI" id="CHEBI:29035"/>
    </cofactor>
</comment>
<dbReference type="RefSeq" id="XP_042999715.1">
    <property type="nucleotide sequence ID" value="XM_043143780.1"/>
</dbReference>
<evidence type="ECO:0000256" key="8">
    <source>
        <dbReference type="ARBA" id="ARBA00022723"/>
    </source>
</evidence>
<keyword evidence="9" id="KW-0378">Hydrolase</keyword>
<evidence type="ECO:0000256" key="14">
    <source>
        <dbReference type="RuleBase" id="RU000590"/>
    </source>
</evidence>
<dbReference type="Pfam" id="PF00557">
    <property type="entry name" value="Peptidase_M24"/>
    <property type="match status" value="1"/>
</dbReference>
<dbReference type="GeneID" id="66067060"/>
<dbReference type="OrthoDB" id="10261878at2759"/>
<feature type="domain" description="Aminopeptidase P N-terminal" evidence="16">
    <location>
        <begin position="116"/>
        <end position="249"/>
    </location>
</feature>
<comment type="similarity">
    <text evidence="4 14">Belongs to the peptidase M24B family.</text>
</comment>
<dbReference type="CDD" id="cd01087">
    <property type="entry name" value="Prolidase"/>
    <property type="match status" value="1"/>
</dbReference>
<keyword evidence="7" id="KW-0645">Protease</keyword>
<evidence type="ECO:0000256" key="7">
    <source>
        <dbReference type="ARBA" id="ARBA00022670"/>
    </source>
</evidence>
<dbReference type="Pfam" id="PF05195">
    <property type="entry name" value="AMP_N"/>
    <property type="match status" value="1"/>
</dbReference>
<evidence type="ECO:0000256" key="11">
    <source>
        <dbReference type="ARBA" id="ARBA00023211"/>
    </source>
</evidence>
<dbReference type="KEGG" id="uvi:66067060"/>
<comment type="catalytic activity">
    <reaction evidence="1">
        <text>Release of any N-terminal amino acid, including proline, that is linked to proline, even from a dipeptide or tripeptide.</text>
        <dbReference type="EC" id="3.4.11.9"/>
    </reaction>
</comment>
<evidence type="ECO:0000256" key="10">
    <source>
        <dbReference type="ARBA" id="ARBA00023049"/>
    </source>
</evidence>
<dbReference type="Proteomes" id="UP000027002">
    <property type="component" value="Chromosome 5"/>
</dbReference>
<feature type="compositionally biased region" description="Low complexity" evidence="15">
    <location>
        <begin position="40"/>
        <end position="59"/>
    </location>
</feature>
<evidence type="ECO:0000313" key="18">
    <source>
        <dbReference type="Proteomes" id="UP000027002"/>
    </source>
</evidence>
<evidence type="ECO:0000256" key="1">
    <source>
        <dbReference type="ARBA" id="ARBA00001424"/>
    </source>
</evidence>
<dbReference type="PANTHER" id="PTHR43226">
    <property type="entry name" value="XAA-PRO AMINOPEPTIDASE 3"/>
    <property type="match status" value="1"/>
</dbReference>
<evidence type="ECO:0000256" key="9">
    <source>
        <dbReference type="ARBA" id="ARBA00022801"/>
    </source>
</evidence>
<dbReference type="Gene3D" id="3.90.230.10">
    <property type="entry name" value="Creatinase/methionine aminopeptidase superfamily"/>
    <property type="match status" value="1"/>
</dbReference>
<evidence type="ECO:0000259" key="16">
    <source>
        <dbReference type="SMART" id="SM01011"/>
    </source>
</evidence>
<name>A0A8E5MJW2_USTVR</name>
<dbReference type="PANTHER" id="PTHR43226:SF3">
    <property type="entry name" value="XAA-PRO AMINOPEPTIDASE AN0832-RELATED"/>
    <property type="match status" value="1"/>
</dbReference>
<dbReference type="PROSITE" id="PS00491">
    <property type="entry name" value="PROLINE_PEPTIDASE"/>
    <property type="match status" value="1"/>
</dbReference>
<dbReference type="InterPro" id="IPR000994">
    <property type="entry name" value="Pept_M24"/>
</dbReference>
<dbReference type="SMART" id="SM01011">
    <property type="entry name" value="AMP_N"/>
    <property type="match status" value="1"/>
</dbReference>
<dbReference type="EMBL" id="CP072757">
    <property type="protein sequence ID" value="QUC22042.1"/>
    <property type="molecule type" value="Genomic_DNA"/>
</dbReference>
<evidence type="ECO:0000256" key="4">
    <source>
        <dbReference type="ARBA" id="ARBA00008766"/>
    </source>
</evidence>
<dbReference type="SUPFAM" id="SSF53092">
    <property type="entry name" value="Creatinase/prolidase N-terminal domain"/>
    <property type="match status" value="1"/>
</dbReference>
<keyword evidence="6" id="KW-0031">Aminopeptidase</keyword>
<evidence type="ECO:0000256" key="2">
    <source>
        <dbReference type="ARBA" id="ARBA00001936"/>
    </source>
</evidence>
<keyword evidence="10" id="KW-0482">Metalloprotease</keyword>
<evidence type="ECO:0000256" key="5">
    <source>
        <dbReference type="ARBA" id="ARBA00012574"/>
    </source>
</evidence>
<gene>
    <name evidence="17" type="ORF">UV8b_06283</name>
</gene>
<evidence type="ECO:0000313" key="17">
    <source>
        <dbReference type="EMBL" id="QUC22042.1"/>
    </source>
</evidence>
<evidence type="ECO:0000256" key="13">
    <source>
        <dbReference type="ARBA" id="ARBA00032413"/>
    </source>
</evidence>